<dbReference type="GO" id="GO:0016491">
    <property type="term" value="F:oxidoreductase activity"/>
    <property type="evidence" value="ECO:0007669"/>
    <property type="project" value="UniProtKB-KW"/>
</dbReference>
<dbReference type="SUPFAM" id="SSF51735">
    <property type="entry name" value="NAD(P)-binding Rossmann-fold domains"/>
    <property type="match status" value="1"/>
</dbReference>
<dbReference type="InterPro" id="IPR036291">
    <property type="entry name" value="NAD(P)-bd_dom_sf"/>
</dbReference>
<organism evidence="4 5">
    <name type="scientific">Auraticoccus cholistanensis</name>
    <dbReference type="NCBI Taxonomy" id="2656650"/>
    <lineage>
        <taxon>Bacteria</taxon>
        <taxon>Bacillati</taxon>
        <taxon>Actinomycetota</taxon>
        <taxon>Actinomycetes</taxon>
        <taxon>Propionibacteriales</taxon>
        <taxon>Propionibacteriaceae</taxon>
        <taxon>Auraticoccus</taxon>
    </lineage>
</organism>
<dbReference type="Proteomes" id="UP000435304">
    <property type="component" value="Unassembled WGS sequence"/>
</dbReference>
<dbReference type="AlphaFoldDB" id="A0A6A9UY76"/>
<keyword evidence="5" id="KW-1185">Reference proteome</keyword>
<dbReference type="PANTHER" id="PTHR43818">
    <property type="entry name" value="BCDNA.GH03377"/>
    <property type="match status" value="1"/>
</dbReference>
<gene>
    <name evidence="4" type="ORF">GC722_10335</name>
</gene>
<name>A0A6A9UY76_9ACTN</name>
<dbReference type="InterPro" id="IPR055170">
    <property type="entry name" value="GFO_IDH_MocA-like_dom"/>
</dbReference>
<comment type="caution">
    <text evidence="4">The sequence shown here is derived from an EMBL/GenBank/DDBJ whole genome shotgun (WGS) entry which is preliminary data.</text>
</comment>
<dbReference type="Pfam" id="PF01408">
    <property type="entry name" value="GFO_IDH_MocA"/>
    <property type="match status" value="1"/>
</dbReference>
<reference evidence="4 5" key="1">
    <citation type="submission" date="2019-12" db="EMBL/GenBank/DDBJ databases">
        <title>Auraticoccus cholistani sp. nov., an actinomycete isolated from soil of Cholistan desert.</title>
        <authorList>
            <person name="Cheema M.T."/>
        </authorList>
    </citation>
    <scope>NUCLEOTIDE SEQUENCE [LARGE SCALE GENOMIC DNA]</scope>
    <source>
        <strain evidence="4 5">F435</strain>
    </source>
</reference>
<accession>A0A6A9UY76</accession>
<proteinExistence type="predicted"/>
<feature type="domain" description="Gfo/Idh/MocA-like oxidoreductase N-terminal" evidence="2">
    <location>
        <begin position="80"/>
        <end position="182"/>
    </location>
</feature>
<keyword evidence="1" id="KW-0560">Oxidoreductase</keyword>
<evidence type="ECO:0000259" key="3">
    <source>
        <dbReference type="Pfam" id="PF22725"/>
    </source>
</evidence>
<dbReference type="Gene3D" id="3.30.360.10">
    <property type="entry name" value="Dihydrodipicolinate Reductase, domain 2"/>
    <property type="match status" value="1"/>
</dbReference>
<evidence type="ECO:0000259" key="2">
    <source>
        <dbReference type="Pfam" id="PF01408"/>
    </source>
</evidence>
<evidence type="ECO:0000313" key="4">
    <source>
        <dbReference type="EMBL" id="MVA76417.1"/>
    </source>
</evidence>
<protein>
    <submittedName>
        <fullName evidence="4">Gfo/Idh/MocA family oxidoreductase</fullName>
    </submittedName>
</protein>
<dbReference type="SUPFAM" id="SSF55347">
    <property type="entry name" value="Glyceraldehyde-3-phosphate dehydrogenase-like, C-terminal domain"/>
    <property type="match status" value="1"/>
</dbReference>
<evidence type="ECO:0000256" key="1">
    <source>
        <dbReference type="ARBA" id="ARBA00023002"/>
    </source>
</evidence>
<dbReference type="InterPro" id="IPR000683">
    <property type="entry name" value="Gfo/Idh/MocA-like_OxRdtase_N"/>
</dbReference>
<dbReference type="GO" id="GO:0000166">
    <property type="term" value="F:nucleotide binding"/>
    <property type="evidence" value="ECO:0007669"/>
    <property type="project" value="InterPro"/>
</dbReference>
<dbReference type="Pfam" id="PF22725">
    <property type="entry name" value="GFO_IDH_MocA_C3"/>
    <property type="match status" value="1"/>
</dbReference>
<dbReference type="Gene3D" id="3.40.50.720">
    <property type="entry name" value="NAD(P)-binding Rossmann-like Domain"/>
    <property type="match status" value="1"/>
</dbReference>
<feature type="domain" description="GFO/IDH/MocA-like oxidoreductase" evidence="3">
    <location>
        <begin position="194"/>
        <end position="327"/>
    </location>
</feature>
<dbReference type="PANTHER" id="PTHR43818:SF11">
    <property type="entry name" value="BCDNA.GH03377"/>
    <property type="match status" value="1"/>
</dbReference>
<dbReference type="InterPro" id="IPR050463">
    <property type="entry name" value="Gfo/Idh/MocA_oxidrdct_glycsds"/>
</dbReference>
<sequence length="405" mass="44075">MVARLGCTKTSRPLTPTLSITSVRPTGHVIDHPHQTHVGRAGELHAEERQHVSTPAAGSRRIRIAAVGLDHAHAFGQIGGLVQQGAELVGLSSDDPEAAVAQEVRRRWPDAPWVDDPTELLHDPTVDLVVTAAVPDRRAPIALEALRAGKDVVADKPGCISLDQLAELEQAVASSGRFWSVTFSERFEVRCAVKAGELVRSGRIGKVVQTLGLGPHREGDRAHLAGGAGRPEWFYDHARTGGILTDIASHQFDQFLWYTGSETAEVVSSTVANYTHPESPRMQDFGEATLRAADAHGYVRVDWYTPAGLPTWGDGRLVILGTEGYIELRKYVDVEGRPGGDHLFVVDGSGTQYVDCSDVELTYYPDLVHDVLHRTETACPQRHTFEVMRLALQAQRAATLAGYAE</sequence>
<dbReference type="EMBL" id="WPCU01000006">
    <property type="protein sequence ID" value="MVA76417.1"/>
    <property type="molecule type" value="Genomic_DNA"/>
</dbReference>
<evidence type="ECO:0000313" key="5">
    <source>
        <dbReference type="Proteomes" id="UP000435304"/>
    </source>
</evidence>